<keyword evidence="2" id="KW-0456">Lyase</keyword>
<proteinExistence type="inferred from homology"/>
<dbReference type="Gene3D" id="2.40.37.20">
    <property type="entry name" value="D-serine dehydratase-like domain"/>
    <property type="match status" value="1"/>
</dbReference>
<dbReference type="InterPro" id="IPR001608">
    <property type="entry name" value="Ala_racemase_N"/>
</dbReference>
<dbReference type="Pfam" id="PF14031">
    <property type="entry name" value="D-ser_dehydrat"/>
    <property type="match status" value="1"/>
</dbReference>
<dbReference type="CDD" id="cd06821">
    <property type="entry name" value="PLPDE_III_D-TA"/>
    <property type="match status" value="1"/>
</dbReference>
<gene>
    <name evidence="4" type="ORF">K4G66_06395</name>
</gene>
<evidence type="ECO:0000259" key="3">
    <source>
        <dbReference type="SMART" id="SM01119"/>
    </source>
</evidence>
<dbReference type="InterPro" id="IPR026956">
    <property type="entry name" value="D-ser_dehydrat-like_dom"/>
</dbReference>
<dbReference type="SMART" id="SM01119">
    <property type="entry name" value="D-ser_dehydrat"/>
    <property type="match status" value="1"/>
</dbReference>
<name>A0AA49GR13_9BACT</name>
<organism evidence="4">
    <name type="scientific">Roseihalotalea indica</name>
    <dbReference type="NCBI Taxonomy" id="2867963"/>
    <lineage>
        <taxon>Bacteria</taxon>
        <taxon>Pseudomonadati</taxon>
        <taxon>Bacteroidota</taxon>
        <taxon>Cytophagia</taxon>
        <taxon>Cytophagales</taxon>
        <taxon>Catalimonadaceae</taxon>
        <taxon>Roseihalotalea</taxon>
    </lineage>
</organism>
<dbReference type="InterPro" id="IPR029066">
    <property type="entry name" value="PLP-binding_barrel"/>
</dbReference>
<feature type="domain" description="D-serine dehydratase-like" evidence="3">
    <location>
        <begin position="268"/>
        <end position="358"/>
    </location>
</feature>
<dbReference type="AlphaFoldDB" id="A0AA49GR13"/>
<dbReference type="GO" id="GO:0036088">
    <property type="term" value="P:D-serine catabolic process"/>
    <property type="evidence" value="ECO:0007669"/>
    <property type="project" value="TreeGrafter"/>
</dbReference>
<dbReference type="PANTHER" id="PTHR28004:SF2">
    <property type="entry name" value="D-SERINE DEHYDRATASE"/>
    <property type="match status" value="1"/>
</dbReference>
<evidence type="ECO:0000256" key="1">
    <source>
        <dbReference type="ARBA" id="ARBA00005323"/>
    </source>
</evidence>
<dbReference type="PANTHER" id="PTHR28004">
    <property type="entry name" value="ZGC:162816-RELATED"/>
    <property type="match status" value="1"/>
</dbReference>
<accession>A0AA49GR13</accession>
<dbReference type="SUPFAM" id="SSF51419">
    <property type="entry name" value="PLP-binding barrel"/>
    <property type="match status" value="1"/>
</dbReference>
<comment type="similarity">
    <text evidence="1">Belongs to the DSD1 family.</text>
</comment>
<dbReference type="InterPro" id="IPR042208">
    <property type="entry name" value="D-ser_dehydrat-like_sf"/>
</dbReference>
<sequence>MMTKDNMTTDTWYTINNVDKLDSPALVVYPDRVKENIRILKSMIDDPARLRPHVKTHKTKEATLMMMEAGINKFKCATIAEAEMLGSCEAPDVLLAYQPVGPKLLRFIQLIKQYPKTKYSCLTDHAQVAQHISEIAQQHDVTIPLFIDLNIGMNRTGIAPNERAIQLYEFCSQLPGVQIKGLHAYDGHIHETDMEERTKICNEAFAPVEQLRDTLVKKGYPSPQIIAGGSPSFPIHAQREDVECSPGTFVYWDKGYQEMLPDQPFLPAALVITRIISLPDDQKICLDLGHKSIAAENPLPRRVYFLNAPELKTIGQSEEHLVVEAEAGHRWKIGDVLYGMPIHVCPTCALYESAQTIKAGKVAGSWSILARNRSIAL</sequence>
<dbReference type="Pfam" id="PF01168">
    <property type="entry name" value="Ala_racemase_N"/>
    <property type="match status" value="1"/>
</dbReference>
<protein>
    <submittedName>
        <fullName evidence="4">D-TA family PLP-dependent enzyme</fullName>
    </submittedName>
</protein>
<dbReference type="InterPro" id="IPR051466">
    <property type="entry name" value="D-amino_acid_metab_enzyme"/>
</dbReference>
<dbReference type="EMBL" id="CP120682">
    <property type="protein sequence ID" value="WKN38329.1"/>
    <property type="molecule type" value="Genomic_DNA"/>
</dbReference>
<reference evidence="4" key="1">
    <citation type="journal article" date="2023" name="Comput. Struct. Biotechnol. J.">
        <title>Discovery of a novel marine Bacteroidetes with a rich repertoire of carbohydrate-active enzymes.</title>
        <authorList>
            <person name="Chen B."/>
            <person name="Liu G."/>
            <person name="Chen Q."/>
            <person name="Wang H."/>
            <person name="Liu L."/>
            <person name="Tang K."/>
        </authorList>
    </citation>
    <scope>NUCLEOTIDE SEQUENCE</scope>
    <source>
        <strain evidence="4">TK19036</strain>
    </source>
</reference>
<evidence type="ECO:0000256" key="2">
    <source>
        <dbReference type="ARBA" id="ARBA00023239"/>
    </source>
</evidence>
<dbReference type="GO" id="GO:0008721">
    <property type="term" value="F:D-serine ammonia-lyase activity"/>
    <property type="evidence" value="ECO:0007669"/>
    <property type="project" value="TreeGrafter"/>
</dbReference>
<evidence type="ECO:0000313" key="4">
    <source>
        <dbReference type="EMBL" id="WKN38329.1"/>
    </source>
</evidence>
<reference evidence="4" key="2">
    <citation type="journal article" date="2024" name="Antonie Van Leeuwenhoek">
        <title>Roseihalotalea indica gen. nov., sp. nov., a halophilic Bacteroidetes from mesopelagic Southwest Indian Ocean with higher carbohydrate metabolic potential.</title>
        <authorList>
            <person name="Chen B."/>
            <person name="Zhang M."/>
            <person name="Lin D."/>
            <person name="Ye J."/>
            <person name="Tang K."/>
        </authorList>
    </citation>
    <scope>NUCLEOTIDE SEQUENCE</scope>
    <source>
        <strain evidence="4">TK19036</strain>
    </source>
</reference>
<dbReference type="Gene3D" id="3.20.20.10">
    <property type="entry name" value="Alanine racemase"/>
    <property type="match status" value="1"/>
</dbReference>